<name>A0A0A7UYC0_GVAO</name>
<organismHost>
    <name type="scientific">Adoxophyes</name>
    <dbReference type="NCBI Taxonomy" id="85584"/>
</organismHost>
<dbReference type="EMBL" id="KM226332">
    <property type="protein sequence ID" value="AJA91744.1"/>
    <property type="molecule type" value="Genomic_DNA"/>
</dbReference>
<protein>
    <submittedName>
        <fullName evidence="1">ADOR104</fullName>
    </submittedName>
</protein>
<evidence type="ECO:0000313" key="1">
    <source>
        <dbReference type="EMBL" id="AJA91744.1"/>
    </source>
</evidence>
<sequence>MASSLTIIGYDNTPHTPMTTIKNKIIQQQQLEQDFFFTSSLSSYASSILILSRQLSQQKPIIFDNDFYLIIYIY</sequence>
<accession>A0A0A7UYC0</accession>
<organism evidence="1">
    <name type="scientific">Adoxophyes orana granulovirus</name>
    <name type="common">AoGV</name>
    <dbReference type="NCBI Taxonomy" id="170617"/>
    <lineage>
        <taxon>Viruses</taxon>
        <taxon>Viruses incertae sedis</taxon>
        <taxon>Naldaviricetes</taxon>
        <taxon>Lefavirales</taxon>
        <taxon>Baculoviridae</taxon>
        <taxon>Betabaculovirus</taxon>
        <taxon>Betabaculovirus adoranae</taxon>
    </lineage>
</organism>
<reference evidence="1" key="1">
    <citation type="journal article" date="2015" name="J. Gen. Virol.">
        <title>Isolation of an Adoxophyes orana granulovirus (AdorGV) occlusion body morphology mutant: biological activity, genome sequence and relationship to other isolates of AdorGV.</title>
        <authorList>
            <person name="Nakai M."/>
            <person name="Harrison R.L."/>
            <person name="Uchida H."/>
            <person name="Ukuda R."/>
            <person name="Hikihara S."/>
            <person name="Ishii K."/>
            <person name="Kunimi Y."/>
        </authorList>
    </citation>
    <scope>NUCLEOTIDE SEQUENCE</scope>
    <source>
        <strain evidence="1">Miyazaki</strain>
    </source>
</reference>
<proteinExistence type="predicted"/>